<reference evidence="2" key="1">
    <citation type="journal article" date="2024" name="Front. Bioeng. Biotechnol.">
        <title>Genome-scale model development and genomic sequencing of the oleaginous clade Lipomyces.</title>
        <authorList>
            <person name="Czajka J.J."/>
            <person name="Han Y."/>
            <person name="Kim J."/>
            <person name="Mondo S.J."/>
            <person name="Hofstad B.A."/>
            <person name="Robles A."/>
            <person name="Haridas S."/>
            <person name="Riley R."/>
            <person name="LaButti K."/>
            <person name="Pangilinan J."/>
            <person name="Andreopoulos W."/>
            <person name="Lipzen A."/>
            <person name="Yan J."/>
            <person name="Wang M."/>
            <person name="Ng V."/>
            <person name="Grigoriev I.V."/>
            <person name="Spatafora J.W."/>
            <person name="Magnuson J.K."/>
            <person name="Baker S.E."/>
            <person name="Pomraning K.R."/>
        </authorList>
    </citation>
    <scope>NUCLEOTIDE SEQUENCE [LARGE SCALE GENOMIC DNA]</scope>
    <source>
        <strain evidence="2">CBS 10300</strain>
    </source>
</reference>
<sequence length="251" mass="28835">MPSREMSVLRRRPLVRLLKTQFSCALSRSYHSYDHRPYNPYTLSQEKILSSALQYVQEFGFVKQSLVQGCRDAGYLDTTHAVFQDGLFDLVKFHLYRERTKLAALKPQIDEEEGKSIGKRVRRYCIERLKGNELIISKWTEAVAIMALPSNVPLALEELAKLSDEIWFLVDDKSADFDWYTKRASLAAVYSSTELYMTQDNSPSFEKTWEFLDRRLADVRNTGSTVSSLASWTTFTGFASINLLKSQLSRG</sequence>
<evidence type="ECO:0000313" key="2">
    <source>
        <dbReference type="Proteomes" id="UP001489719"/>
    </source>
</evidence>
<evidence type="ECO:0000313" key="1">
    <source>
        <dbReference type="EMBL" id="KAK9319497.1"/>
    </source>
</evidence>
<keyword evidence="2" id="KW-1185">Reference proteome</keyword>
<keyword evidence="1" id="KW-0830">Ubiquinone</keyword>
<name>A0ACC3TF57_9ASCO</name>
<gene>
    <name evidence="1" type="ORF">V1517DRAFT_332419</name>
</gene>
<proteinExistence type="predicted"/>
<organism evidence="1 2">
    <name type="scientific">Lipomyces orientalis</name>
    <dbReference type="NCBI Taxonomy" id="1233043"/>
    <lineage>
        <taxon>Eukaryota</taxon>
        <taxon>Fungi</taxon>
        <taxon>Dikarya</taxon>
        <taxon>Ascomycota</taxon>
        <taxon>Saccharomycotina</taxon>
        <taxon>Lipomycetes</taxon>
        <taxon>Lipomycetales</taxon>
        <taxon>Lipomycetaceae</taxon>
        <taxon>Lipomyces</taxon>
    </lineage>
</organism>
<protein>
    <submittedName>
        <fullName evidence="1">Ubiquinone biosynthesis protein COQ9</fullName>
    </submittedName>
</protein>
<dbReference type="Proteomes" id="UP001489719">
    <property type="component" value="Unassembled WGS sequence"/>
</dbReference>
<accession>A0ACC3TF57</accession>
<comment type="caution">
    <text evidence="1">The sequence shown here is derived from an EMBL/GenBank/DDBJ whole genome shotgun (WGS) entry which is preliminary data.</text>
</comment>
<dbReference type="EMBL" id="MU970183">
    <property type="protein sequence ID" value="KAK9319497.1"/>
    <property type="molecule type" value="Genomic_DNA"/>
</dbReference>